<evidence type="ECO:0000313" key="1">
    <source>
        <dbReference type="EMBL" id="SBW08344.1"/>
    </source>
</evidence>
<protein>
    <recommendedName>
        <fullName evidence="2">Uracil-DNA glycosylase-like domain-containing protein</fullName>
    </recommendedName>
</protein>
<dbReference type="Gene3D" id="3.40.470.10">
    <property type="entry name" value="Uracil-DNA glycosylase-like domain"/>
    <property type="match status" value="1"/>
</dbReference>
<sequence>MLNKQIMINTKLNALFQSWKNDMTQNGDIGFCEDGLIYRNGNENKLWQDSKRKILFLLKENNDNDGQDVREWTGSINGYSPNGLFYNRLSAWLYGLTNYTTNSYPTIEDAFNARNQMKALSEYPYAYVNVKKKSGGATADDSVIYDFGKRYANYLRQELDILSPSIIVCGGQVVFNVATDIIYKELTFIQKNSWVYYNEKNNLILINSFHPTARKSHEEMYGWMMENIVK</sequence>
<name>A0A212K9F8_9BACT</name>
<proteinExistence type="predicted"/>
<dbReference type="InterPro" id="IPR036895">
    <property type="entry name" value="Uracil-DNA_glycosylase-like_sf"/>
</dbReference>
<gene>
    <name evidence="1" type="ORF">KL86DYS2_13351</name>
</gene>
<reference evidence="1" key="1">
    <citation type="submission" date="2016-04" db="EMBL/GenBank/DDBJ databases">
        <authorList>
            <person name="Evans L.H."/>
            <person name="Alamgir A."/>
            <person name="Owens N."/>
            <person name="Weber N.D."/>
            <person name="Virtaneva K."/>
            <person name="Barbian K."/>
            <person name="Babar A."/>
            <person name="Rosenke K."/>
        </authorList>
    </citation>
    <scope>NUCLEOTIDE SEQUENCE</scope>
    <source>
        <strain evidence="1">86-2</strain>
    </source>
</reference>
<dbReference type="AlphaFoldDB" id="A0A212K9F8"/>
<dbReference type="EMBL" id="FLUL01000001">
    <property type="protein sequence ID" value="SBW08344.1"/>
    <property type="molecule type" value="Genomic_DNA"/>
</dbReference>
<accession>A0A212K9F8</accession>
<organism evidence="1">
    <name type="scientific">uncultured Dysgonomonas sp</name>
    <dbReference type="NCBI Taxonomy" id="206096"/>
    <lineage>
        <taxon>Bacteria</taxon>
        <taxon>Pseudomonadati</taxon>
        <taxon>Bacteroidota</taxon>
        <taxon>Bacteroidia</taxon>
        <taxon>Bacteroidales</taxon>
        <taxon>Dysgonomonadaceae</taxon>
        <taxon>Dysgonomonas</taxon>
        <taxon>environmental samples</taxon>
    </lineage>
</organism>
<evidence type="ECO:0008006" key="2">
    <source>
        <dbReference type="Google" id="ProtNLM"/>
    </source>
</evidence>